<reference evidence="1 2" key="1">
    <citation type="journal article" date="2019" name="Nat. Ecol. Evol.">
        <title>Megaphylogeny resolves global patterns of mushroom evolution.</title>
        <authorList>
            <person name="Varga T."/>
            <person name="Krizsan K."/>
            <person name="Foldi C."/>
            <person name="Dima B."/>
            <person name="Sanchez-Garcia M."/>
            <person name="Sanchez-Ramirez S."/>
            <person name="Szollosi G.J."/>
            <person name="Szarkandi J.G."/>
            <person name="Papp V."/>
            <person name="Albert L."/>
            <person name="Andreopoulos W."/>
            <person name="Angelini C."/>
            <person name="Antonin V."/>
            <person name="Barry K.W."/>
            <person name="Bougher N.L."/>
            <person name="Buchanan P."/>
            <person name="Buyck B."/>
            <person name="Bense V."/>
            <person name="Catcheside P."/>
            <person name="Chovatia M."/>
            <person name="Cooper J."/>
            <person name="Damon W."/>
            <person name="Desjardin D."/>
            <person name="Finy P."/>
            <person name="Geml J."/>
            <person name="Haridas S."/>
            <person name="Hughes K."/>
            <person name="Justo A."/>
            <person name="Karasinski D."/>
            <person name="Kautmanova I."/>
            <person name="Kiss B."/>
            <person name="Kocsube S."/>
            <person name="Kotiranta H."/>
            <person name="LaButti K.M."/>
            <person name="Lechner B.E."/>
            <person name="Liimatainen K."/>
            <person name="Lipzen A."/>
            <person name="Lukacs Z."/>
            <person name="Mihaltcheva S."/>
            <person name="Morgado L.N."/>
            <person name="Niskanen T."/>
            <person name="Noordeloos M.E."/>
            <person name="Ohm R.A."/>
            <person name="Ortiz-Santana B."/>
            <person name="Ovrebo C."/>
            <person name="Racz N."/>
            <person name="Riley R."/>
            <person name="Savchenko A."/>
            <person name="Shiryaev A."/>
            <person name="Soop K."/>
            <person name="Spirin V."/>
            <person name="Szebenyi C."/>
            <person name="Tomsovsky M."/>
            <person name="Tulloss R.E."/>
            <person name="Uehling J."/>
            <person name="Grigoriev I.V."/>
            <person name="Vagvolgyi C."/>
            <person name="Papp T."/>
            <person name="Martin F.M."/>
            <person name="Miettinen O."/>
            <person name="Hibbett D.S."/>
            <person name="Nagy L.G."/>
        </authorList>
    </citation>
    <scope>NUCLEOTIDE SEQUENCE [LARGE SCALE GENOMIC DNA]</scope>
    <source>
        <strain evidence="1 2">NL-1719</strain>
    </source>
</reference>
<organism evidence="1 2">
    <name type="scientific">Pluteus cervinus</name>
    <dbReference type="NCBI Taxonomy" id="181527"/>
    <lineage>
        <taxon>Eukaryota</taxon>
        <taxon>Fungi</taxon>
        <taxon>Dikarya</taxon>
        <taxon>Basidiomycota</taxon>
        <taxon>Agaricomycotina</taxon>
        <taxon>Agaricomycetes</taxon>
        <taxon>Agaricomycetidae</taxon>
        <taxon>Agaricales</taxon>
        <taxon>Pluteineae</taxon>
        <taxon>Pluteaceae</taxon>
        <taxon>Pluteus</taxon>
    </lineage>
</organism>
<dbReference type="EMBL" id="ML208361">
    <property type="protein sequence ID" value="TFK68040.1"/>
    <property type="molecule type" value="Genomic_DNA"/>
</dbReference>
<sequence>MSSGTYTWQHQPGSHAPTFLSPPLPVMPSPLSLSKRQEICKLNLPITHIMLAASATSLAVLDPSPYIDVRRNRRPATRVEKVKSFASRVFHSRSKSGMPRFSDLSTSDTETEQCSLRVTPEYASQLTMSELESADGTLIEGFDEPIPGQIERGTSHDSTVSTSFSTESSLSAFMLSPSSANSSRTSLASDWSLMVPMMQEDERDTKPQTMLRSGSRSPLGRSRVDVRVDLPVVENDDDDLRREQMTIREVVLGLGREALEIGVEALDAVPVPAIKGVAIVLLNIWKAYELVKRNKSHCHRLVRRCHDNMNFVHERITVSSVESDRSYLDLPLERLREAFVKIKDFVEGQGGAGTRVPRREEIRRSAELCEKALDDALRILELGLLCETARNLKEPAAIRYNQGGIHSEFGTIAVSESSEIFAIQPYHPPFEDSNEVSFEKGEMMTLELILIPVAPSQFLRRGSNI</sequence>
<keyword evidence="2" id="KW-1185">Reference proteome</keyword>
<accession>A0ACD3AQP4</accession>
<evidence type="ECO:0000313" key="2">
    <source>
        <dbReference type="Proteomes" id="UP000308600"/>
    </source>
</evidence>
<protein>
    <submittedName>
        <fullName evidence="1">Uncharacterized protein</fullName>
    </submittedName>
</protein>
<dbReference type="Proteomes" id="UP000308600">
    <property type="component" value="Unassembled WGS sequence"/>
</dbReference>
<proteinExistence type="predicted"/>
<evidence type="ECO:0000313" key="1">
    <source>
        <dbReference type="EMBL" id="TFK68040.1"/>
    </source>
</evidence>
<gene>
    <name evidence="1" type="ORF">BDN72DRAFT_898476</name>
</gene>
<name>A0ACD3AQP4_9AGAR</name>